<reference evidence="2 3" key="1">
    <citation type="journal article" date="2012" name="J. Bacteriol.">
        <title>Complete genome sequence of Nocardia brasiliensis HUJEG-1.</title>
        <authorList>
            <person name="Vera-Cabrera L."/>
            <person name="Ortiz-Lopez R."/>
            <person name="Elizondo-Gonzalez R."/>
            <person name="Perez-Maya A.A."/>
            <person name="Ocampo-Candiani J."/>
        </authorList>
    </citation>
    <scope>NUCLEOTIDE SEQUENCE [LARGE SCALE GENOMIC DNA]</scope>
    <source>
        <strain evidence="3">ATCC 700358</strain>
    </source>
</reference>
<dbReference type="HOGENOM" id="CLU_188389_0_0_11"/>
<proteinExistence type="predicted"/>
<sequence>MTPADLERILTQVINFGDGPPKIIVELPEHELDRTFEELEIDSLARVEMVLMISDNYHITISNAEADALETPRAVLELVAAKSTNVSGAE</sequence>
<dbReference type="InterPro" id="IPR036736">
    <property type="entry name" value="ACP-like_sf"/>
</dbReference>
<dbReference type="AlphaFoldDB" id="K0ESK2"/>
<dbReference type="KEGG" id="nbr:O3I_010615"/>
<gene>
    <name evidence="2" type="ORF">O3I_010615</name>
</gene>
<dbReference type="SUPFAM" id="SSF47336">
    <property type="entry name" value="ACP-like"/>
    <property type="match status" value="1"/>
</dbReference>
<dbReference type="Proteomes" id="UP000006304">
    <property type="component" value="Chromosome"/>
</dbReference>
<name>K0ESK2_NOCB7</name>
<protein>
    <recommendedName>
        <fullName evidence="1">Carrier domain-containing protein</fullName>
    </recommendedName>
</protein>
<dbReference type="InterPro" id="IPR009081">
    <property type="entry name" value="PP-bd_ACP"/>
</dbReference>
<accession>K0ESK2</accession>
<dbReference type="Pfam" id="PF00550">
    <property type="entry name" value="PP-binding"/>
    <property type="match status" value="1"/>
</dbReference>
<evidence type="ECO:0000259" key="1">
    <source>
        <dbReference type="Pfam" id="PF00550"/>
    </source>
</evidence>
<evidence type="ECO:0000313" key="2">
    <source>
        <dbReference type="EMBL" id="AFU00084.1"/>
    </source>
</evidence>
<dbReference type="Gene3D" id="1.10.1200.10">
    <property type="entry name" value="ACP-like"/>
    <property type="match status" value="1"/>
</dbReference>
<keyword evidence="3" id="KW-1185">Reference proteome</keyword>
<dbReference type="eggNOG" id="COG0236">
    <property type="taxonomic scope" value="Bacteria"/>
</dbReference>
<evidence type="ECO:0000313" key="3">
    <source>
        <dbReference type="Proteomes" id="UP000006304"/>
    </source>
</evidence>
<feature type="domain" description="Carrier" evidence="1">
    <location>
        <begin position="27"/>
        <end position="78"/>
    </location>
</feature>
<dbReference type="EMBL" id="CP003876">
    <property type="protein sequence ID" value="AFU00084.1"/>
    <property type="molecule type" value="Genomic_DNA"/>
</dbReference>
<dbReference type="STRING" id="1133849.O3I_010615"/>
<organism evidence="2 3">
    <name type="scientific">Nocardia brasiliensis (strain ATCC 700358 / HUJEG-1)</name>
    <dbReference type="NCBI Taxonomy" id="1133849"/>
    <lineage>
        <taxon>Bacteria</taxon>
        <taxon>Bacillati</taxon>
        <taxon>Actinomycetota</taxon>
        <taxon>Actinomycetes</taxon>
        <taxon>Mycobacteriales</taxon>
        <taxon>Nocardiaceae</taxon>
        <taxon>Nocardia</taxon>
    </lineage>
</organism>